<comment type="subcellular location">
    <subcellularLocation>
        <location evidence="1">Membrane</location>
    </subcellularLocation>
</comment>
<dbReference type="GO" id="GO:0031175">
    <property type="term" value="P:neuron projection development"/>
    <property type="evidence" value="ECO:0007669"/>
    <property type="project" value="TreeGrafter"/>
</dbReference>
<gene>
    <name evidence="7" type="ORF">GPUH_LOCUS6690</name>
</gene>
<evidence type="ECO:0000313" key="8">
    <source>
        <dbReference type="Proteomes" id="UP000271098"/>
    </source>
</evidence>
<dbReference type="EMBL" id="UYRT01016115">
    <property type="protein sequence ID" value="VDK55669.1"/>
    <property type="molecule type" value="Genomic_DNA"/>
</dbReference>
<feature type="domain" description="Cadherin" evidence="6">
    <location>
        <begin position="10"/>
        <end position="70"/>
    </location>
</feature>
<dbReference type="Proteomes" id="UP000271098">
    <property type="component" value="Unassembled WGS sequence"/>
</dbReference>
<keyword evidence="4" id="KW-0472">Membrane</keyword>
<reference evidence="7 8" key="1">
    <citation type="submission" date="2018-11" db="EMBL/GenBank/DDBJ databases">
        <authorList>
            <consortium name="Pathogen Informatics"/>
        </authorList>
    </citation>
    <scope>NUCLEOTIDE SEQUENCE [LARGE SCALE GENOMIC DNA]</scope>
</reference>
<dbReference type="PRINTS" id="PR00205">
    <property type="entry name" value="CADHERIN"/>
</dbReference>
<protein>
    <recommendedName>
        <fullName evidence="6">Cadherin domain-containing protein</fullName>
    </recommendedName>
</protein>
<feature type="non-terminal residue" evidence="7">
    <location>
        <position position="123"/>
    </location>
</feature>
<dbReference type="GO" id="GO:0008013">
    <property type="term" value="F:beta-catenin binding"/>
    <property type="evidence" value="ECO:0007669"/>
    <property type="project" value="TreeGrafter"/>
</dbReference>
<dbReference type="OrthoDB" id="5867044at2759"/>
<organism evidence="7 8">
    <name type="scientific">Gongylonema pulchrum</name>
    <dbReference type="NCBI Taxonomy" id="637853"/>
    <lineage>
        <taxon>Eukaryota</taxon>
        <taxon>Metazoa</taxon>
        <taxon>Ecdysozoa</taxon>
        <taxon>Nematoda</taxon>
        <taxon>Chromadorea</taxon>
        <taxon>Rhabditida</taxon>
        <taxon>Spirurina</taxon>
        <taxon>Spiruromorpha</taxon>
        <taxon>Spiruroidea</taxon>
        <taxon>Gongylonematidae</taxon>
        <taxon>Gongylonema</taxon>
    </lineage>
</organism>
<dbReference type="SUPFAM" id="SSF49313">
    <property type="entry name" value="Cadherin-like"/>
    <property type="match status" value="2"/>
</dbReference>
<evidence type="ECO:0000256" key="3">
    <source>
        <dbReference type="ARBA" id="ARBA00022837"/>
    </source>
</evidence>
<evidence type="ECO:0000313" key="7">
    <source>
        <dbReference type="EMBL" id="VDK55669.1"/>
    </source>
</evidence>
<dbReference type="InterPro" id="IPR015919">
    <property type="entry name" value="Cadherin-like_sf"/>
</dbReference>
<dbReference type="PROSITE" id="PS00232">
    <property type="entry name" value="CADHERIN_1"/>
    <property type="match status" value="1"/>
</dbReference>
<dbReference type="GO" id="GO:0045296">
    <property type="term" value="F:cadherin binding"/>
    <property type="evidence" value="ECO:0007669"/>
    <property type="project" value="TreeGrafter"/>
</dbReference>
<dbReference type="PANTHER" id="PTHR24027">
    <property type="entry name" value="CADHERIN-23"/>
    <property type="match status" value="1"/>
</dbReference>
<proteinExistence type="predicted"/>
<keyword evidence="8" id="KW-1185">Reference proteome</keyword>
<dbReference type="InterPro" id="IPR039808">
    <property type="entry name" value="Cadherin"/>
</dbReference>
<dbReference type="GO" id="GO:0016477">
    <property type="term" value="P:cell migration"/>
    <property type="evidence" value="ECO:0007669"/>
    <property type="project" value="TreeGrafter"/>
</dbReference>
<name>A0A3P6R441_9BILA</name>
<keyword evidence="2" id="KW-0677">Repeat</keyword>
<evidence type="ECO:0000256" key="1">
    <source>
        <dbReference type="ARBA" id="ARBA00004370"/>
    </source>
</evidence>
<sequence>MEGQGVGEFFRVDRHTGNIQAIRALDRDPPAGVPVWKFIVQAIDDDGRGLIGYADVQVNLRDVNDNAPIFASNLFGTIDENRDPGKDGVYVMTVTATDYDDPRTENARLEYGIVVNKEIDGEP</sequence>
<accession>A0A3P6R441</accession>
<dbReference type="InterPro" id="IPR020894">
    <property type="entry name" value="Cadherin_CS"/>
</dbReference>
<evidence type="ECO:0000256" key="5">
    <source>
        <dbReference type="PROSITE-ProRule" id="PRU00043"/>
    </source>
</evidence>
<dbReference type="SMART" id="SM00112">
    <property type="entry name" value="CA"/>
    <property type="match status" value="1"/>
</dbReference>
<dbReference type="GO" id="GO:0005509">
    <property type="term" value="F:calcium ion binding"/>
    <property type="evidence" value="ECO:0007669"/>
    <property type="project" value="UniProtKB-UniRule"/>
</dbReference>
<evidence type="ECO:0000256" key="2">
    <source>
        <dbReference type="ARBA" id="ARBA00022737"/>
    </source>
</evidence>
<dbReference type="AlphaFoldDB" id="A0A3P6R441"/>
<dbReference type="InterPro" id="IPR002126">
    <property type="entry name" value="Cadherin-like_dom"/>
</dbReference>
<evidence type="ECO:0000259" key="6">
    <source>
        <dbReference type="PROSITE" id="PS50268"/>
    </source>
</evidence>
<keyword evidence="3 5" id="KW-0106">Calcium</keyword>
<dbReference type="CDD" id="cd11304">
    <property type="entry name" value="Cadherin_repeat"/>
    <property type="match status" value="1"/>
</dbReference>
<dbReference type="Gene3D" id="2.60.40.60">
    <property type="entry name" value="Cadherins"/>
    <property type="match status" value="2"/>
</dbReference>
<dbReference type="PANTHER" id="PTHR24027:SF438">
    <property type="entry name" value="CADHERIN 23"/>
    <property type="match status" value="1"/>
</dbReference>
<dbReference type="GO" id="GO:0016342">
    <property type="term" value="C:catenin complex"/>
    <property type="evidence" value="ECO:0007669"/>
    <property type="project" value="TreeGrafter"/>
</dbReference>
<dbReference type="GO" id="GO:0007156">
    <property type="term" value="P:homophilic cell adhesion via plasma membrane adhesion molecules"/>
    <property type="evidence" value="ECO:0007669"/>
    <property type="project" value="InterPro"/>
</dbReference>
<evidence type="ECO:0000256" key="4">
    <source>
        <dbReference type="ARBA" id="ARBA00023136"/>
    </source>
</evidence>
<dbReference type="PROSITE" id="PS50268">
    <property type="entry name" value="CADHERIN_2"/>
    <property type="match status" value="1"/>
</dbReference>